<comment type="similarity">
    <text evidence="2">Belongs to the YkuD family.</text>
</comment>
<keyword evidence="9" id="KW-0732">Signal</keyword>
<sequence>MKFTAKIAGTALVLATLVAPIQTTLIPQANASIFDFQGFNNWKTKQLPAGAQNKVLGVRVEDVIKHLPTIAPGLDHIIEKLVKDKKEYFGDKGKVDKVLNIFFNKVPQWSESNIRLSLTTLIKYKDDSIAFKDIEVEYDSSDVKEFSVTPKKFTELSATKLSIDVALKSRKIIIKDLNSDIKMVFPLGVGSFDEAVLNAEISLLTPRFKDGYLDKRTTIKNRKKPRYFAGLPFIRILKGNSTSADYTGIGFHAQPFPDKNDFIRAFDSHGCMRMQTPDLWSLYYMVAEGPTQQLPITVNYSTSDKSEHPFPKRNKPYKRVANYGSVAKPDFSIDRDNLILVHNNWKESAPVASLVDSSSDNYHEIFNYSTAEHVQAKWKKTELKCKEKSYGNESYVVKWEDYAPEFDEEASERSREKKLKRAKKKFKKAKKKMDEKVKDIYNKCIESNRTERTVGDRLYRWWIHG</sequence>
<comment type="pathway">
    <text evidence="1 7">Cell wall biogenesis; peptidoglycan biosynthesis.</text>
</comment>
<name>A0A1Y5F3K8_9BACT</name>
<evidence type="ECO:0000256" key="4">
    <source>
        <dbReference type="ARBA" id="ARBA00022960"/>
    </source>
</evidence>
<proteinExistence type="inferred from homology"/>
<dbReference type="SUPFAM" id="SSF141523">
    <property type="entry name" value="L,D-transpeptidase catalytic domain-like"/>
    <property type="match status" value="1"/>
</dbReference>
<keyword evidence="6 7" id="KW-0961">Cell wall biogenesis/degradation</keyword>
<dbReference type="Pfam" id="PF03734">
    <property type="entry name" value="YkuD"/>
    <property type="match status" value="1"/>
</dbReference>
<feature type="domain" description="L,D-TPase catalytic" evidence="10">
    <location>
        <begin position="161"/>
        <end position="299"/>
    </location>
</feature>
<evidence type="ECO:0000313" key="11">
    <source>
        <dbReference type="EMBL" id="OUR94834.1"/>
    </source>
</evidence>
<evidence type="ECO:0000313" key="12">
    <source>
        <dbReference type="Proteomes" id="UP000196531"/>
    </source>
</evidence>
<dbReference type="GO" id="GO:0009252">
    <property type="term" value="P:peptidoglycan biosynthetic process"/>
    <property type="evidence" value="ECO:0007669"/>
    <property type="project" value="UniProtKB-UniPathway"/>
</dbReference>
<evidence type="ECO:0000256" key="6">
    <source>
        <dbReference type="ARBA" id="ARBA00023316"/>
    </source>
</evidence>
<dbReference type="GO" id="GO:0004180">
    <property type="term" value="F:carboxypeptidase activity"/>
    <property type="evidence" value="ECO:0007669"/>
    <property type="project" value="UniProtKB-ARBA"/>
</dbReference>
<gene>
    <name evidence="11" type="ORF">A9Q84_17140</name>
</gene>
<keyword evidence="4 7" id="KW-0133">Cell shape</keyword>
<dbReference type="CDD" id="cd16913">
    <property type="entry name" value="YkuD_like"/>
    <property type="match status" value="1"/>
</dbReference>
<protein>
    <recommendedName>
        <fullName evidence="10">L,D-TPase catalytic domain-containing protein</fullName>
    </recommendedName>
</protein>
<accession>A0A1Y5F3K8</accession>
<dbReference type="InterPro" id="IPR038063">
    <property type="entry name" value="Transpep_catalytic_dom"/>
</dbReference>
<evidence type="ECO:0000256" key="1">
    <source>
        <dbReference type="ARBA" id="ARBA00004752"/>
    </source>
</evidence>
<evidence type="ECO:0000256" key="5">
    <source>
        <dbReference type="ARBA" id="ARBA00022984"/>
    </source>
</evidence>
<feature type="active site" description="Proton donor/acceptor" evidence="7">
    <location>
        <position position="252"/>
    </location>
</feature>
<feature type="signal peptide" evidence="9">
    <location>
        <begin position="1"/>
        <end position="31"/>
    </location>
</feature>
<dbReference type="AlphaFoldDB" id="A0A1Y5F3K8"/>
<feature type="active site" description="Nucleophile" evidence="7">
    <location>
        <position position="271"/>
    </location>
</feature>
<evidence type="ECO:0000256" key="8">
    <source>
        <dbReference type="SAM" id="Coils"/>
    </source>
</evidence>
<dbReference type="Proteomes" id="UP000196531">
    <property type="component" value="Unassembled WGS sequence"/>
</dbReference>
<dbReference type="InterPro" id="IPR005490">
    <property type="entry name" value="LD_TPept_cat_dom"/>
</dbReference>
<evidence type="ECO:0000256" key="7">
    <source>
        <dbReference type="PROSITE-ProRule" id="PRU01373"/>
    </source>
</evidence>
<keyword evidence="8" id="KW-0175">Coiled coil</keyword>
<evidence type="ECO:0000256" key="9">
    <source>
        <dbReference type="SAM" id="SignalP"/>
    </source>
</evidence>
<dbReference type="GO" id="GO:0016740">
    <property type="term" value="F:transferase activity"/>
    <property type="evidence" value="ECO:0007669"/>
    <property type="project" value="UniProtKB-KW"/>
</dbReference>
<dbReference type="PROSITE" id="PS52029">
    <property type="entry name" value="LD_TPASE"/>
    <property type="match status" value="1"/>
</dbReference>
<reference evidence="12" key="1">
    <citation type="journal article" date="2017" name="Proc. Natl. Acad. Sci. U.S.A.">
        <title>Simulation of Deepwater Horizon oil plume reveals substrate specialization within a complex community of hydrocarbon-degraders.</title>
        <authorList>
            <person name="Hu P."/>
            <person name="Dubinsky E.A."/>
            <person name="Probst A.J."/>
            <person name="Wang J."/>
            <person name="Sieber C.M.K."/>
            <person name="Tom L.M."/>
            <person name="Gardinali P."/>
            <person name="Banfield J.F."/>
            <person name="Atlas R.M."/>
            <person name="Andersen G.L."/>
        </authorList>
    </citation>
    <scope>NUCLEOTIDE SEQUENCE [LARGE SCALE GENOMIC DNA]</scope>
</reference>
<feature type="coiled-coil region" evidence="8">
    <location>
        <begin position="412"/>
        <end position="439"/>
    </location>
</feature>
<dbReference type="EMBL" id="MAAO01000010">
    <property type="protein sequence ID" value="OUR94834.1"/>
    <property type="molecule type" value="Genomic_DNA"/>
</dbReference>
<evidence type="ECO:0000256" key="2">
    <source>
        <dbReference type="ARBA" id="ARBA00005992"/>
    </source>
</evidence>
<dbReference type="GO" id="GO:0008360">
    <property type="term" value="P:regulation of cell shape"/>
    <property type="evidence" value="ECO:0007669"/>
    <property type="project" value="UniProtKB-UniRule"/>
</dbReference>
<evidence type="ECO:0000259" key="10">
    <source>
        <dbReference type="PROSITE" id="PS52029"/>
    </source>
</evidence>
<dbReference type="UniPathway" id="UPA00219"/>
<feature type="chain" id="PRO_5013209554" description="L,D-TPase catalytic domain-containing protein" evidence="9">
    <location>
        <begin position="32"/>
        <end position="465"/>
    </location>
</feature>
<evidence type="ECO:0000256" key="3">
    <source>
        <dbReference type="ARBA" id="ARBA00022679"/>
    </source>
</evidence>
<keyword evidence="5 7" id="KW-0573">Peptidoglycan synthesis</keyword>
<dbReference type="Gene3D" id="2.40.440.10">
    <property type="entry name" value="L,D-transpeptidase catalytic domain-like"/>
    <property type="match status" value="1"/>
</dbReference>
<organism evidence="11 12">
    <name type="scientific">Halobacteriovorax marinus</name>
    <dbReference type="NCBI Taxonomy" id="97084"/>
    <lineage>
        <taxon>Bacteria</taxon>
        <taxon>Pseudomonadati</taxon>
        <taxon>Bdellovibrionota</taxon>
        <taxon>Bacteriovoracia</taxon>
        <taxon>Bacteriovoracales</taxon>
        <taxon>Halobacteriovoraceae</taxon>
        <taxon>Halobacteriovorax</taxon>
    </lineage>
</organism>
<dbReference type="GO" id="GO:0071555">
    <property type="term" value="P:cell wall organization"/>
    <property type="evidence" value="ECO:0007669"/>
    <property type="project" value="UniProtKB-UniRule"/>
</dbReference>
<keyword evidence="3" id="KW-0808">Transferase</keyword>
<comment type="caution">
    <text evidence="11">The sequence shown here is derived from an EMBL/GenBank/DDBJ whole genome shotgun (WGS) entry which is preliminary data.</text>
</comment>